<dbReference type="PANTHER" id="PTHR43605:SF10">
    <property type="entry name" value="ACYL-COA SYNTHETASE MEDIUM CHAIN FAMILY MEMBER 3"/>
    <property type="match status" value="1"/>
</dbReference>
<protein>
    <submittedName>
        <fullName evidence="7">Acetyl-coenzyme A synthetase</fullName>
    </submittedName>
</protein>
<dbReference type="InterPro" id="IPR000873">
    <property type="entry name" value="AMP-dep_synth/lig_dom"/>
</dbReference>
<dbReference type="InterPro" id="IPR020845">
    <property type="entry name" value="AMP-binding_CS"/>
</dbReference>
<dbReference type="HOGENOM" id="CLU_000022_59_10_7"/>
<evidence type="ECO:0000313" key="7">
    <source>
        <dbReference type="EMBL" id="BAH75458.1"/>
    </source>
</evidence>
<dbReference type="PANTHER" id="PTHR43605">
    <property type="entry name" value="ACYL-COENZYME A SYNTHETASE"/>
    <property type="match status" value="1"/>
</dbReference>
<dbReference type="FunFam" id="3.30.300.30:FF:000005">
    <property type="entry name" value="Acyl-coenzyme A synthetase ACSM5, mitochondrial"/>
    <property type="match status" value="1"/>
</dbReference>
<dbReference type="EMBL" id="AP010904">
    <property type="protein sequence ID" value="BAH75458.1"/>
    <property type="molecule type" value="Genomic_DNA"/>
</dbReference>
<evidence type="ECO:0000256" key="4">
    <source>
        <dbReference type="ARBA" id="ARBA00022840"/>
    </source>
</evidence>
<dbReference type="GO" id="GO:0016405">
    <property type="term" value="F:CoA-ligase activity"/>
    <property type="evidence" value="ECO:0007669"/>
    <property type="project" value="UniProtKB-ARBA"/>
</dbReference>
<comment type="similarity">
    <text evidence="1">Belongs to the ATP-dependent AMP-binding enzyme family.</text>
</comment>
<dbReference type="Pfam" id="PF13193">
    <property type="entry name" value="AMP-binding_C"/>
    <property type="match status" value="1"/>
</dbReference>
<dbReference type="GO" id="GO:0015645">
    <property type="term" value="F:fatty acid ligase activity"/>
    <property type="evidence" value="ECO:0007669"/>
    <property type="project" value="TreeGrafter"/>
</dbReference>
<dbReference type="InterPro" id="IPR025110">
    <property type="entry name" value="AMP-bd_C"/>
</dbReference>
<dbReference type="PROSITE" id="PS00455">
    <property type="entry name" value="AMP_BINDING"/>
    <property type="match status" value="1"/>
</dbReference>
<evidence type="ECO:0000256" key="2">
    <source>
        <dbReference type="ARBA" id="ARBA00022598"/>
    </source>
</evidence>
<evidence type="ECO:0000313" key="8">
    <source>
        <dbReference type="Proteomes" id="UP000009071"/>
    </source>
</evidence>
<gene>
    <name evidence="7" type="primary">acs</name>
    <name evidence="7" type="ordered locus">DMR_19670</name>
</gene>
<keyword evidence="2" id="KW-0436">Ligase</keyword>
<dbReference type="AlphaFoldDB" id="C4XRB3"/>
<dbReference type="GO" id="GO:0005524">
    <property type="term" value="F:ATP binding"/>
    <property type="evidence" value="ECO:0007669"/>
    <property type="project" value="UniProtKB-KW"/>
</dbReference>
<dbReference type="Gene3D" id="3.30.300.30">
    <property type="match status" value="1"/>
</dbReference>
<dbReference type="eggNOG" id="COG0365">
    <property type="taxonomic scope" value="Bacteria"/>
</dbReference>
<organism evidence="7 8">
    <name type="scientific">Solidesulfovibrio magneticus (strain ATCC 700980 / DSM 13731 / RS-1)</name>
    <name type="common">Desulfovibrio magneticus</name>
    <dbReference type="NCBI Taxonomy" id="573370"/>
    <lineage>
        <taxon>Bacteria</taxon>
        <taxon>Pseudomonadati</taxon>
        <taxon>Thermodesulfobacteriota</taxon>
        <taxon>Desulfovibrionia</taxon>
        <taxon>Desulfovibrionales</taxon>
        <taxon>Desulfovibrionaceae</taxon>
        <taxon>Solidesulfovibrio</taxon>
    </lineage>
</organism>
<keyword evidence="3" id="KW-0547">Nucleotide-binding</keyword>
<keyword evidence="4" id="KW-0067">ATP-binding</keyword>
<dbReference type="GO" id="GO:0006637">
    <property type="term" value="P:acyl-CoA metabolic process"/>
    <property type="evidence" value="ECO:0007669"/>
    <property type="project" value="TreeGrafter"/>
</dbReference>
<feature type="domain" description="AMP-dependent synthetase/ligase" evidence="5">
    <location>
        <begin position="49"/>
        <end position="421"/>
    </location>
</feature>
<dbReference type="InterPro" id="IPR042099">
    <property type="entry name" value="ANL_N_sf"/>
</dbReference>
<evidence type="ECO:0000259" key="6">
    <source>
        <dbReference type="Pfam" id="PF13193"/>
    </source>
</evidence>
<reference evidence="7 8" key="1">
    <citation type="journal article" date="2009" name="Genome Res.">
        <title>Whole genome sequence of Desulfovibrio magneticus strain RS-1 revealed common gene clusters in magnetotactic bacteria.</title>
        <authorList>
            <person name="Nakazawa H."/>
            <person name="Arakaki A."/>
            <person name="Narita-Yamada S."/>
            <person name="Yashiro I."/>
            <person name="Jinno K."/>
            <person name="Aoki N."/>
            <person name="Tsuruyama A."/>
            <person name="Okamura Y."/>
            <person name="Tanikawa S."/>
            <person name="Fujita N."/>
            <person name="Takeyama H."/>
            <person name="Matsunaga T."/>
        </authorList>
    </citation>
    <scope>NUCLEOTIDE SEQUENCE [LARGE SCALE GENOMIC DNA]</scope>
    <source>
        <strain evidence="8">ATCC 700980 / DSM 13731 / RS-1</strain>
    </source>
</reference>
<evidence type="ECO:0000259" key="5">
    <source>
        <dbReference type="Pfam" id="PF00501"/>
    </source>
</evidence>
<dbReference type="GO" id="GO:0004321">
    <property type="term" value="F:fatty-acyl-CoA synthase activity"/>
    <property type="evidence" value="ECO:0007669"/>
    <property type="project" value="TreeGrafter"/>
</dbReference>
<dbReference type="Proteomes" id="UP000009071">
    <property type="component" value="Chromosome"/>
</dbReference>
<dbReference type="KEGG" id="dma:DMR_19670"/>
<proteinExistence type="inferred from homology"/>
<dbReference type="Gene3D" id="3.40.50.12780">
    <property type="entry name" value="N-terminal domain of ligase-like"/>
    <property type="match status" value="1"/>
</dbReference>
<name>C4XRB3_SOLM1</name>
<evidence type="ECO:0000256" key="1">
    <source>
        <dbReference type="ARBA" id="ARBA00006432"/>
    </source>
</evidence>
<dbReference type="SUPFAM" id="SSF56801">
    <property type="entry name" value="Acetyl-CoA synthetase-like"/>
    <property type="match status" value="1"/>
</dbReference>
<dbReference type="STRING" id="573370.DMR_19670"/>
<sequence>MHRQDNNRFARESKTMPVAKLRPKSYRELLETFSIAVPENYNFAFDFLDAEAAQDPTRPAMIHIGPDGTRRDLDLAYFSKESARMANAFKAAGLAKGDKVMIILYRRVEWWVTMLALHKLGAVPVPSPNLLTPHDIDFRVNYAGIKAVVAEDSVVDRVEAARAACPTLTVCVQVGASPLPAGWLDYETIRAAAAEDFPRTAEAPGGDDSLLIFFSSGTTGMPKMVEHSHAYPLGHLTTGVYWHNLEPGDVHLTLADTGWGKAVWGKFYGQWMAGATVFTWDFRGKFVPSELLDVMTAHKVTSFCAPPTVYRFLIREDLKKYDLSALRYCTTAGELLNDGVFRAWKEITGLSIYEGYGQTETCLQLATFPCMTPKPGSIGRPTPGWNVVILDEEGKPCPAGVEGEICLKLEDGKNLGLFTGYLQEPAKTASVMVDGYYHTGDKAWMDEDGYFWFLGRTDDLIKSSGYRIGPFEVESALITHKAVVEAAVTGVPDPVRGQAVKATVVLAPGYTGSPELAKELQEHVKKETAPYKYPRIIDFVAELPKTISGKIKRAEIRAKDESREI</sequence>
<dbReference type="Pfam" id="PF00501">
    <property type="entry name" value="AMP-binding"/>
    <property type="match status" value="1"/>
</dbReference>
<dbReference type="GO" id="GO:0006633">
    <property type="term" value="P:fatty acid biosynthetic process"/>
    <property type="evidence" value="ECO:0007669"/>
    <property type="project" value="TreeGrafter"/>
</dbReference>
<dbReference type="InterPro" id="IPR051087">
    <property type="entry name" value="Mitochondrial_ACSM"/>
</dbReference>
<dbReference type="InterPro" id="IPR045851">
    <property type="entry name" value="AMP-bd_C_sf"/>
</dbReference>
<evidence type="ECO:0000256" key="3">
    <source>
        <dbReference type="ARBA" id="ARBA00022741"/>
    </source>
</evidence>
<keyword evidence="8" id="KW-1185">Reference proteome</keyword>
<feature type="domain" description="AMP-binding enzyme C-terminal" evidence="6">
    <location>
        <begin position="472"/>
        <end position="550"/>
    </location>
</feature>
<accession>C4XRB3</accession>